<dbReference type="Proteomes" id="UP001152622">
    <property type="component" value="Chromosome 19"/>
</dbReference>
<protein>
    <submittedName>
        <fullName evidence="2">Uncharacterized protein</fullName>
    </submittedName>
</protein>
<feature type="region of interest" description="Disordered" evidence="1">
    <location>
        <begin position="71"/>
        <end position="121"/>
    </location>
</feature>
<dbReference type="AlphaFoldDB" id="A0A9Q1ICM2"/>
<proteinExistence type="predicted"/>
<gene>
    <name evidence="2" type="ORF">SKAU_G00380880</name>
</gene>
<feature type="region of interest" description="Disordered" evidence="1">
    <location>
        <begin position="1"/>
        <end position="58"/>
    </location>
</feature>
<comment type="caution">
    <text evidence="2">The sequence shown here is derived from an EMBL/GenBank/DDBJ whole genome shotgun (WGS) entry which is preliminary data.</text>
</comment>
<name>A0A9Q1ICM2_SYNKA</name>
<keyword evidence="3" id="KW-1185">Reference proteome</keyword>
<dbReference type="EMBL" id="JAINUF010000019">
    <property type="protein sequence ID" value="KAJ8336868.1"/>
    <property type="molecule type" value="Genomic_DNA"/>
</dbReference>
<feature type="compositionally biased region" description="Basic residues" evidence="1">
    <location>
        <begin position="29"/>
        <end position="47"/>
    </location>
</feature>
<evidence type="ECO:0000313" key="2">
    <source>
        <dbReference type="EMBL" id="KAJ8336868.1"/>
    </source>
</evidence>
<reference evidence="2" key="1">
    <citation type="journal article" date="2023" name="Science">
        <title>Genome structures resolve the early diversification of teleost fishes.</title>
        <authorList>
            <person name="Parey E."/>
            <person name="Louis A."/>
            <person name="Montfort J."/>
            <person name="Bouchez O."/>
            <person name="Roques C."/>
            <person name="Iampietro C."/>
            <person name="Lluch J."/>
            <person name="Castinel A."/>
            <person name="Donnadieu C."/>
            <person name="Desvignes T."/>
            <person name="Floi Bucao C."/>
            <person name="Jouanno E."/>
            <person name="Wen M."/>
            <person name="Mejri S."/>
            <person name="Dirks R."/>
            <person name="Jansen H."/>
            <person name="Henkel C."/>
            <person name="Chen W.J."/>
            <person name="Zahm M."/>
            <person name="Cabau C."/>
            <person name="Klopp C."/>
            <person name="Thompson A.W."/>
            <person name="Robinson-Rechavi M."/>
            <person name="Braasch I."/>
            <person name="Lecointre G."/>
            <person name="Bobe J."/>
            <person name="Postlethwait J.H."/>
            <person name="Berthelot C."/>
            <person name="Roest Crollius H."/>
            <person name="Guiguen Y."/>
        </authorList>
    </citation>
    <scope>NUCLEOTIDE SEQUENCE</scope>
    <source>
        <strain evidence="2">WJC10195</strain>
    </source>
</reference>
<sequence>MEPAHRRPTAGQQPASKRPAFPGTVSSKTRPRGGQTKRRLCPPHAVRRTAEQGPAHAQRCAARLILKPCTRSDTARHPQQGPDPWAPEQTDRGAPSGPRWEKIRPRSPTAGVPEQHPWIPG</sequence>
<evidence type="ECO:0000256" key="1">
    <source>
        <dbReference type="SAM" id="MobiDB-lite"/>
    </source>
</evidence>
<accession>A0A9Q1ICM2</accession>
<organism evidence="2 3">
    <name type="scientific">Synaphobranchus kaupii</name>
    <name type="common">Kaup's arrowtooth eel</name>
    <dbReference type="NCBI Taxonomy" id="118154"/>
    <lineage>
        <taxon>Eukaryota</taxon>
        <taxon>Metazoa</taxon>
        <taxon>Chordata</taxon>
        <taxon>Craniata</taxon>
        <taxon>Vertebrata</taxon>
        <taxon>Euteleostomi</taxon>
        <taxon>Actinopterygii</taxon>
        <taxon>Neopterygii</taxon>
        <taxon>Teleostei</taxon>
        <taxon>Anguilliformes</taxon>
        <taxon>Synaphobranchidae</taxon>
        <taxon>Synaphobranchus</taxon>
    </lineage>
</organism>
<evidence type="ECO:0000313" key="3">
    <source>
        <dbReference type="Proteomes" id="UP001152622"/>
    </source>
</evidence>